<dbReference type="EMBL" id="LT984809">
    <property type="protein sequence ID" value="SPD49072.1"/>
    <property type="molecule type" value="Genomic_DNA"/>
</dbReference>
<evidence type="ECO:0000313" key="1">
    <source>
        <dbReference type="EMBL" id="SPD49072.1"/>
    </source>
</evidence>
<keyword evidence="1" id="KW-0614">Plasmid</keyword>
<reference evidence="1" key="1">
    <citation type="submission" date="2018-01" db="EMBL/GenBank/DDBJ databases">
        <authorList>
            <person name="Gaut B.S."/>
            <person name="Morton B.R."/>
            <person name="Clegg M.T."/>
            <person name="Duvall M.R."/>
        </authorList>
    </citation>
    <scope>NUCLEOTIDE SEQUENCE</scope>
    <source>
        <strain evidence="1">Cupriavidus taiwanensis STM 8555</strain>
    </source>
</reference>
<sequence>MPSITLKEGIESGGCLQKVAFGDF</sequence>
<accession>A0A375HBG4</accession>
<name>A0A375HBG4_9BURK</name>
<organism evidence="1">
    <name type="scientific">Cupriavidus taiwanensis</name>
    <dbReference type="NCBI Taxonomy" id="164546"/>
    <lineage>
        <taxon>Bacteria</taxon>
        <taxon>Pseudomonadati</taxon>
        <taxon>Pseudomonadota</taxon>
        <taxon>Betaproteobacteria</taxon>
        <taxon>Burkholderiales</taxon>
        <taxon>Burkholderiaceae</taxon>
        <taxon>Cupriavidus</taxon>
    </lineage>
</organism>
<protein>
    <submittedName>
        <fullName evidence="1">Uncharacterized protein</fullName>
    </submittedName>
</protein>
<geneLocation type="plasmid" evidence="1">
    <name>I</name>
</geneLocation>
<gene>
    <name evidence="1" type="ORF">CBM2612_P0417</name>
</gene>
<proteinExistence type="predicted"/>
<dbReference type="AlphaFoldDB" id="A0A375HBG4"/>